<reference evidence="2" key="1">
    <citation type="submission" date="2014-05" db="EMBL/GenBank/DDBJ databases">
        <title>The transcriptome of the halophilic microalga Tetraselmis sp. GSL018 isolated from the Great Salt Lake, Utah.</title>
        <authorList>
            <person name="Jinkerson R.E."/>
            <person name="D'Adamo S."/>
            <person name="Posewitz M.C."/>
        </authorList>
    </citation>
    <scope>NUCLEOTIDE SEQUENCE</scope>
    <source>
        <strain evidence="2">GSL018</strain>
    </source>
</reference>
<organism evidence="2">
    <name type="scientific">Tetraselmis sp. GSL018</name>
    <dbReference type="NCBI Taxonomy" id="582737"/>
    <lineage>
        <taxon>Eukaryota</taxon>
        <taxon>Viridiplantae</taxon>
        <taxon>Chlorophyta</taxon>
        <taxon>core chlorophytes</taxon>
        <taxon>Chlorodendrophyceae</taxon>
        <taxon>Chlorodendrales</taxon>
        <taxon>Chlorodendraceae</taxon>
        <taxon>Tetraselmis</taxon>
    </lineage>
</organism>
<feature type="compositionally biased region" description="Polar residues" evidence="1">
    <location>
        <begin position="63"/>
        <end position="73"/>
    </location>
</feature>
<name>A0A061QRW8_9CHLO</name>
<sequence>QPAFRDESIVKLSSNDIQAKIPAGVSQHIEGSVGNEFTSINALACHECRTKGKASQIRRQESVETGFQTQPRF</sequence>
<proteinExistence type="predicted"/>
<evidence type="ECO:0000313" key="2">
    <source>
        <dbReference type="EMBL" id="JAC61194.1"/>
    </source>
</evidence>
<accession>A0A061QRW8</accession>
<evidence type="ECO:0000256" key="1">
    <source>
        <dbReference type="SAM" id="MobiDB-lite"/>
    </source>
</evidence>
<feature type="region of interest" description="Disordered" evidence="1">
    <location>
        <begin position="54"/>
        <end position="73"/>
    </location>
</feature>
<protein>
    <submittedName>
        <fullName evidence="2">Uncharacterized protein</fullName>
    </submittedName>
</protein>
<dbReference type="AlphaFoldDB" id="A0A061QRW8"/>
<dbReference type="EMBL" id="GBEZ01025955">
    <property type="protein sequence ID" value="JAC61194.1"/>
    <property type="molecule type" value="Transcribed_RNA"/>
</dbReference>
<gene>
    <name evidence="2" type="ORF">TSPGSL018_26907</name>
</gene>
<feature type="non-terminal residue" evidence="2">
    <location>
        <position position="1"/>
    </location>
</feature>